<proteinExistence type="predicted"/>
<protein>
    <recommendedName>
        <fullName evidence="3">IgGFc-binding protein N-terminal domain-containing protein</fullName>
    </recommendedName>
</protein>
<sequence>FNINATVYSNNTFSIQVPTAATYSTINISLPNGYYQYSDISNYVTQQLINAGAYLIDAQGNNIDLLATPTSLPTGYTRPASGLYSAGGGGLPTATNTPKIVLSGNFCNVIGFAAGTYPSTTQTTNQTFLSTYTPQINPVSSYLIRCNLINNKAMQPPDILTSFSTQGTSVGQLISISYPEYAWISVADGCYNNITLTIVDQDFNYVRFEDPSMLITLLIRDKKQ</sequence>
<dbReference type="Proteomes" id="UP001146120">
    <property type="component" value="Unassembled WGS sequence"/>
</dbReference>
<evidence type="ECO:0008006" key="3">
    <source>
        <dbReference type="Google" id="ProtNLM"/>
    </source>
</evidence>
<name>A0AAV2Z781_9STRA</name>
<accession>A0AAV2Z781</accession>
<gene>
    <name evidence="1" type="ORF">N0F65_004882</name>
</gene>
<comment type="caution">
    <text evidence="1">The sequence shown here is derived from an EMBL/GenBank/DDBJ whole genome shotgun (WGS) entry which is preliminary data.</text>
</comment>
<reference evidence="1" key="1">
    <citation type="submission" date="2022-11" db="EMBL/GenBank/DDBJ databases">
        <authorList>
            <person name="Morgan W.R."/>
            <person name="Tartar A."/>
        </authorList>
    </citation>
    <scope>NUCLEOTIDE SEQUENCE</scope>
    <source>
        <strain evidence="1">ARSEF 373</strain>
    </source>
</reference>
<dbReference type="EMBL" id="DAKRPA010000046">
    <property type="protein sequence ID" value="DBA01532.1"/>
    <property type="molecule type" value="Genomic_DNA"/>
</dbReference>
<evidence type="ECO:0000313" key="2">
    <source>
        <dbReference type="Proteomes" id="UP001146120"/>
    </source>
</evidence>
<organism evidence="1 2">
    <name type="scientific">Lagenidium giganteum</name>
    <dbReference type="NCBI Taxonomy" id="4803"/>
    <lineage>
        <taxon>Eukaryota</taxon>
        <taxon>Sar</taxon>
        <taxon>Stramenopiles</taxon>
        <taxon>Oomycota</taxon>
        <taxon>Peronosporomycetes</taxon>
        <taxon>Pythiales</taxon>
        <taxon>Pythiaceae</taxon>
    </lineage>
</organism>
<feature type="non-terminal residue" evidence="1">
    <location>
        <position position="1"/>
    </location>
</feature>
<evidence type="ECO:0000313" key="1">
    <source>
        <dbReference type="EMBL" id="DBA01532.1"/>
    </source>
</evidence>
<dbReference type="AlphaFoldDB" id="A0AAV2Z781"/>
<reference evidence="1" key="2">
    <citation type="journal article" date="2023" name="Microbiol Resour">
        <title>Decontamination and Annotation of the Draft Genome Sequence of the Oomycete Lagenidium giganteum ARSEF 373.</title>
        <authorList>
            <person name="Morgan W.R."/>
            <person name="Tartar A."/>
        </authorList>
    </citation>
    <scope>NUCLEOTIDE SEQUENCE</scope>
    <source>
        <strain evidence="1">ARSEF 373</strain>
    </source>
</reference>
<keyword evidence="2" id="KW-1185">Reference proteome</keyword>